<keyword evidence="7 8" id="KW-0472">Membrane</keyword>
<evidence type="ECO:0000256" key="5">
    <source>
        <dbReference type="ARBA" id="ARBA00022989"/>
    </source>
</evidence>
<feature type="transmembrane region" description="Helical" evidence="8">
    <location>
        <begin position="352"/>
        <end position="379"/>
    </location>
</feature>
<feature type="transmembrane region" description="Helical" evidence="8">
    <location>
        <begin position="133"/>
        <end position="152"/>
    </location>
</feature>
<feature type="transmembrane region" description="Helical" evidence="8">
    <location>
        <begin position="196"/>
        <end position="220"/>
    </location>
</feature>
<feature type="transmembrane region" description="Helical" evidence="8">
    <location>
        <begin position="72"/>
        <end position="90"/>
    </location>
</feature>
<evidence type="ECO:0000256" key="3">
    <source>
        <dbReference type="ARBA" id="ARBA00022475"/>
    </source>
</evidence>
<reference evidence="9" key="1">
    <citation type="submission" date="2020-12" db="EMBL/GenBank/DDBJ databases">
        <title>Bacterial taxonomy.</title>
        <authorList>
            <person name="Pan X."/>
        </authorList>
    </citation>
    <scope>NUCLEOTIDE SEQUENCE</scope>
    <source>
        <strain evidence="9">KCTC 52957</strain>
    </source>
</reference>
<dbReference type="GO" id="GO:0008324">
    <property type="term" value="F:monoatomic cation transmembrane transporter activity"/>
    <property type="evidence" value="ECO:0007669"/>
    <property type="project" value="InterPro"/>
</dbReference>
<feature type="transmembrane region" description="Helical" evidence="8">
    <location>
        <begin position="241"/>
        <end position="260"/>
    </location>
</feature>
<evidence type="ECO:0000256" key="2">
    <source>
        <dbReference type="ARBA" id="ARBA00022448"/>
    </source>
</evidence>
<dbReference type="Proteomes" id="UP000642488">
    <property type="component" value="Unassembled WGS sequence"/>
</dbReference>
<comment type="caution">
    <text evidence="9">The sequence shown here is derived from an EMBL/GenBank/DDBJ whole genome shotgun (WGS) entry which is preliminary data.</text>
</comment>
<dbReference type="EMBL" id="JAEKPD010000008">
    <property type="protein sequence ID" value="MBJ3762914.1"/>
    <property type="molecule type" value="Genomic_DNA"/>
</dbReference>
<comment type="subcellular location">
    <subcellularLocation>
        <location evidence="1">Cell membrane</location>
        <topology evidence="1">Multi-pass membrane protein</topology>
    </subcellularLocation>
</comment>
<evidence type="ECO:0000313" key="10">
    <source>
        <dbReference type="Proteomes" id="UP000642488"/>
    </source>
</evidence>
<accession>A0A934IJ68</accession>
<evidence type="ECO:0000256" key="6">
    <source>
        <dbReference type="ARBA" id="ARBA00023065"/>
    </source>
</evidence>
<keyword evidence="6" id="KW-0406">Ion transport</keyword>
<gene>
    <name evidence="9" type="ORF">ILP92_09165</name>
</gene>
<dbReference type="AlphaFoldDB" id="A0A934IJ68"/>
<feature type="transmembrane region" description="Helical" evidence="8">
    <location>
        <begin position="39"/>
        <end position="60"/>
    </location>
</feature>
<protein>
    <submittedName>
        <fullName evidence="9">TrkH family potassium uptake protein</fullName>
    </submittedName>
</protein>
<dbReference type="GO" id="GO:0005886">
    <property type="term" value="C:plasma membrane"/>
    <property type="evidence" value="ECO:0007669"/>
    <property type="project" value="UniProtKB-SubCell"/>
</dbReference>
<evidence type="ECO:0000256" key="8">
    <source>
        <dbReference type="SAM" id="Phobius"/>
    </source>
</evidence>
<keyword evidence="3" id="KW-1003">Cell membrane</keyword>
<proteinExistence type="predicted"/>
<feature type="transmembrane region" description="Helical" evidence="8">
    <location>
        <begin position="411"/>
        <end position="434"/>
    </location>
</feature>
<keyword evidence="2" id="KW-0813">Transport</keyword>
<evidence type="ECO:0000256" key="1">
    <source>
        <dbReference type="ARBA" id="ARBA00004651"/>
    </source>
</evidence>
<feature type="transmembrane region" description="Helical" evidence="8">
    <location>
        <begin position="280"/>
        <end position="301"/>
    </location>
</feature>
<sequence>MFARIERLPFLLVLMGIGAFAMLVPAIHAYQVRDLDVARSFLYSACLFGVLTVLLALAVGDARPDRPVRDDLMALVGALMVLPVMLAIPFQQAGTDITLLDAWFEMVSSLTTTGATMYPGADRLPPSLHLWRGIVGWLGGLLFWVSALAIFAPLNLGGFEVVAAEQSNAARARLRETRQRDASQRLGRYFTRLVPIYVALTLTLWVMLVATGMTPLRGAIHAMSTLSTSGIILRPATDTSLASEFFIFIFLLFAISRLSFSSDNMRRTPGYLWRDPEVRLAATIIALVPVFLFLRHWIASFEYSGQESLGQGIRVLWGGVFTTLSYLTTTGFESSAFVDARNWSGLETPGLILMGLALMGGGVATTAGGVKLLRVYALYRHGAREMERLIHPSSVGGSGSTARRLRREGAFVAWIFFMLFAMSVAVVTAALSLVGSGFEQAIVLAVASLSTTGPLAHSAPASPVLYGTLTDAARVILALAMVLGRLETLAFIALFNRDFWRD</sequence>
<keyword evidence="10" id="KW-1185">Reference proteome</keyword>
<dbReference type="RefSeq" id="WP_198916091.1">
    <property type="nucleotide sequence ID" value="NZ_JAEKPD010000008.1"/>
</dbReference>
<dbReference type="PANTHER" id="PTHR32024">
    <property type="entry name" value="TRK SYSTEM POTASSIUM UPTAKE PROTEIN TRKG-RELATED"/>
    <property type="match status" value="1"/>
</dbReference>
<organism evidence="9 10">
    <name type="scientific">Palleronia pontilimi</name>
    <dbReference type="NCBI Taxonomy" id="1964209"/>
    <lineage>
        <taxon>Bacteria</taxon>
        <taxon>Pseudomonadati</taxon>
        <taxon>Pseudomonadota</taxon>
        <taxon>Alphaproteobacteria</taxon>
        <taxon>Rhodobacterales</taxon>
        <taxon>Roseobacteraceae</taxon>
        <taxon>Palleronia</taxon>
    </lineage>
</organism>
<keyword evidence="5 8" id="KW-1133">Transmembrane helix</keyword>
<dbReference type="PANTHER" id="PTHR32024:SF3">
    <property type="entry name" value="TRK SYSTEM POTASSIUM UPTAKE PROTEIN"/>
    <property type="match status" value="1"/>
</dbReference>
<dbReference type="GO" id="GO:0030001">
    <property type="term" value="P:metal ion transport"/>
    <property type="evidence" value="ECO:0007669"/>
    <property type="project" value="UniProtKB-ARBA"/>
</dbReference>
<feature type="transmembrane region" description="Helical" evidence="8">
    <location>
        <begin position="472"/>
        <end position="495"/>
    </location>
</feature>
<evidence type="ECO:0000256" key="7">
    <source>
        <dbReference type="ARBA" id="ARBA00023136"/>
    </source>
</evidence>
<name>A0A934IJ68_9RHOB</name>
<dbReference type="InterPro" id="IPR003445">
    <property type="entry name" value="Cat_transpt"/>
</dbReference>
<dbReference type="Pfam" id="PF02386">
    <property type="entry name" value="TrkH"/>
    <property type="match status" value="1"/>
</dbReference>
<keyword evidence="4 8" id="KW-0812">Transmembrane</keyword>
<evidence type="ECO:0000313" key="9">
    <source>
        <dbReference type="EMBL" id="MBJ3762914.1"/>
    </source>
</evidence>
<evidence type="ECO:0000256" key="4">
    <source>
        <dbReference type="ARBA" id="ARBA00022692"/>
    </source>
</evidence>